<feature type="transmembrane region" description="Helical" evidence="5">
    <location>
        <begin position="104"/>
        <end position="130"/>
    </location>
</feature>
<dbReference type="Proteomes" id="UP000594586">
    <property type="component" value="Chromosome"/>
</dbReference>
<dbReference type="AlphaFoldDB" id="A0A7T0KM18"/>
<sequence>MSTRYTGPGGEQFDADGLPLRKPAPYSAGYGTFPTAPPQQFGAQQLYQQFPSPQQQYGAVAQPAYPVAPKSKIVAALLFFFLGGLGVGNFYLHQNKLGAIKLVLSVVGFLTTILLIGFVILGAVGLWALVETVLVLAGAGGYDRDGRGVPLD</sequence>
<evidence type="ECO:0000256" key="1">
    <source>
        <dbReference type="ARBA" id="ARBA00004141"/>
    </source>
</evidence>
<proteinExistence type="predicted"/>
<evidence type="ECO:0000259" key="6">
    <source>
        <dbReference type="Pfam" id="PF05154"/>
    </source>
</evidence>
<dbReference type="KEGG" id="cqn:G7Y29_09175"/>
<comment type="subcellular location">
    <subcellularLocation>
        <location evidence="1">Membrane</location>
        <topology evidence="1">Multi-pass membrane protein</topology>
    </subcellularLocation>
</comment>
<dbReference type="Pfam" id="PF05154">
    <property type="entry name" value="TM2"/>
    <property type="match status" value="1"/>
</dbReference>
<dbReference type="InterPro" id="IPR007829">
    <property type="entry name" value="TM2"/>
</dbReference>
<name>A0A7T0KM18_9CORY</name>
<evidence type="ECO:0000313" key="8">
    <source>
        <dbReference type="Proteomes" id="UP000594586"/>
    </source>
</evidence>
<feature type="domain" description="TM2" evidence="6">
    <location>
        <begin position="69"/>
        <end position="119"/>
    </location>
</feature>
<keyword evidence="8" id="KW-1185">Reference proteome</keyword>
<feature type="transmembrane region" description="Helical" evidence="5">
    <location>
        <begin position="73"/>
        <end position="92"/>
    </location>
</feature>
<evidence type="ECO:0000256" key="2">
    <source>
        <dbReference type="ARBA" id="ARBA00022692"/>
    </source>
</evidence>
<evidence type="ECO:0000256" key="3">
    <source>
        <dbReference type="ARBA" id="ARBA00022989"/>
    </source>
</evidence>
<keyword evidence="2 5" id="KW-0812">Transmembrane</keyword>
<dbReference type="GO" id="GO:0016020">
    <property type="term" value="C:membrane"/>
    <property type="evidence" value="ECO:0007669"/>
    <property type="project" value="UniProtKB-SubCell"/>
</dbReference>
<keyword evidence="3 5" id="KW-1133">Transmembrane helix</keyword>
<evidence type="ECO:0000256" key="5">
    <source>
        <dbReference type="SAM" id="Phobius"/>
    </source>
</evidence>
<accession>A0A7T0KM18</accession>
<evidence type="ECO:0000313" key="7">
    <source>
        <dbReference type="EMBL" id="QPK83002.1"/>
    </source>
</evidence>
<protein>
    <submittedName>
        <fullName evidence="7">NINE protein</fullName>
    </submittedName>
</protein>
<reference evidence="7 8" key="1">
    <citation type="submission" date="2020-11" db="EMBL/GenBank/DDBJ databases">
        <title>Corynebacterium sp. MC1420.</title>
        <authorList>
            <person name="Zhou J."/>
        </authorList>
    </citation>
    <scope>NUCLEOTIDE SEQUENCE [LARGE SCALE GENOMIC DNA]</scope>
    <source>
        <strain evidence="7 8">MC1420</strain>
    </source>
</reference>
<keyword evidence="4 5" id="KW-0472">Membrane</keyword>
<evidence type="ECO:0000256" key="4">
    <source>
        <dbReference type="ARBA" id="ARBA00023136"/>
    </source>
</evidence>
<dbReference type="EMBL" id="CP064955">
    <property type="protein sequence ID" value="QPK83002.1"/>
    <property type="molecule type" value="Genomic_DNA"/>
</dbReference>
<organism evidence="7 8">
    <name type="scientific">Corynebacterium qintianiae</name>
    <dbReference type="NCBI Taxonomy" id="2709392"/>
    <lineage>
        <taxon>Bacteria</taxon>
        <taxon>Bacillati</taxon>
        <taxon>Actinomycetota</taxon>
        <taxon>Actinomycetes</taxon>
        <taxon>Mycobacteriales</taxon>
        <taxon>Corynebacteriaceae</taxon>
        <taxon>Corynebacterium</taxon>
    </lineage>
</organism>
<gene>
    <name evidence="7" type="ORF">G7Y29_09175</name>
</gene>
<dbReference type="RefSeq" id="WP_165002281.1">
    <property type="nucleotide sequence ID" value="NZ_CP064955.1"/>
</dbReference>